<gene>
    <name evidence="3" type="ORF">FAZ21_12565</name>
</gene>
<evidence type="ECO:0000313" key="3">
    <source>
        <dbReference type="EMBL" id="TJZ72874.1"/>
    </source>
</evidence>
<name>A0A4U0QAL9_9NEIS</name>
<keyword evidence="1" id="KW-0238">DNA-binding</keyword>
<dbReference type="EMBL" id="SUMF01000014">
    <property type="protein sequence ID" value="TJZ72874.1"/>
    <property type="molecule type" value="Genomic_DNA"/>
</dbReference>
<evidence type="ECO:0000313" key="4">
    <source>
        <dbReference type="Proteomes" id="UP000310016"/>
    </source>
</evidence>
<proteinExistence type="predicted"/>
<accession>A0A4U0QAL9</accession>
<evidence type="ECO:0000259" key="2">
    <source>
        <dbReference type="Pfam" id="PF13495"/>
    </source>
</evidence>
<dbReference type="Gene3D" id="1.10.150.130">
    <property type="match status" value="1"/>
</dbReference>
<dbReference type="GO" id="GO:0003677">
    <property type="term" value="F:DNA binding"/>
    <property type="evidence" value="ECO:0007669"/>
    <property type="project" value="UniProtKB-KW"/>
</dbReference>
<dbReference type="Pfam" id="PF13495">
    <property type="entry name" value="Phage_int_SAM_4"/>
    <property type="match status" value="1"/>
</dbReference>
<dbReference type="InterPro" id="IPR004107">
    <property type="entry name" value="Integrase_SAM-like_N"/>
</dbReference>
<reference evidence="3 4" key="1">
    <citation type="submission" date="2019-04" db="EMBL/GenBank/DDBJ databases">
        <title>Chitiniphilus eburnea sp. nov., a novel chitinolytic bacterium isolated from aquaculture sludge.</title>
        <authorList>
            <person name="Sheng M."/>
        </authorList>
    </citation>
    <scope>NUCLEOTIDE SEQUENCE [LARGE SCALE GENOMIC DNA]</scope>
    <source>
        <strain evidence="3 4">HX-2-15</strain>
    </source>
</reference>
<feature type="domain" description="Integrase SAM-like N-terminal" evidence="2">
    <location>
        <begin position="4"/>
        <end position="51"/>
    </location>
</feature>
<dbReference type="AlphaFoldDB" id="A0A4U0QAL9"/>
<dbReference type="GO" id="GO:0015074">
    <property type="term" value="P:DNA integration"/>
    <property type="evidence" value="ECO:0007669"/>
    <property type="project" value="InterPro"/>
</dbReference>
<protein>
    <recommendedName>
        <fullName evidence="2">Integrase SAM-like N-terminal domain-containing protein</fullName>
    </recommendedName>
</protein>
<organism evidence="3 4">
    <name type="scientific">Chitiniphilus eburneus</name>
    <dbReference type="NCBI Taxonomy" id="2571148"/>
    <lineage>
        <taxon>Bacteria</taxon>
        <taxon>Pseudomonadati</taxon>
        <taxon>Pseudomonadota</taxon>
        <taxon>Betaproteobacteria</taxon>
        <taxon>Neisseriales</taxon>
        <taxon>Chitinibacteraceae</taxon>
        <taxon>Chitiniphilus</taxon>
    </lineage>
</organism>
<keyword evidence="4" id="KW-1185">Reference proteome</keyword>
<dbReference type="OrthoDB" id="9801717at2"/>
<dbReference type="InterPro" id="IPR010998">
    <property type="entry name" value="Integrase_recombinase_N"/>
</dbReference>
<dbReference type="Proteomes" id="UP000310016">
    <property type="component" value="Unassembled WGS sequence"/>
</dbReference>
<comment type="caution">
    <text evidence="3">The sequence shown here is derived from an EMBL/GenBank/DDBJ whole genome shotgun (WGS) entry which is preliminary data.</text>
</comment>
<sequence>MPLQVRERLRYRQYSLRTEKAYIHWMKHFIRFSGLHHLLEMEQHELLYFLTVD</sequence>
<evidence type="ECO:0000256" key="1">
    <source>
        <dbReference type="ARBA" id="ARBA00023125"/>
    </source>
</evidence>